<dbReference type="Proteomes" id="UP000188276">
    <property type="component" value="Unassembled WGS sequence"/>
</dbReference>
<dbReference type="OrthoDB" id="5916208at2"/>
<dbReference type="STRING" id="1123498.VR7878_03212"/>
<dbReference type="AlphaFoldDB" id="A0A1R4LRH3"/>
<proteinExistence type="predicted"/>
<evidence type="ECO:0008006" key="3">
    <source>
        <dbReference type="Google" id="ProtNLM"/>
    </source>
</evidence>
<evidence type="ECO:0000313" key="1">
    <source>
        <dbReference type="EMBL" id="SJN59078.1"/>
    </source>
</evidence>
<name>A0A1R4LRH3_VIBR1</name>
<organism evidence="1 2">
    <name type="scientific">Vibrio ruber (strain DSM 16370 / JCM 11486 / BCRC 17186 / CECT 7878 / LMG 23124 / VR1)</name>
    <dbReference type="NCBI Taxonomy" id="1123498"/>
    <lineage>
        <taxon>Bacteria</taxon>
        <taxon>Pseudomonadati</taxon>
        <taxon>Pseudomonadota</taxon>
        <taxon>Gammaproteobacteria</taxon>
        <taxon>Vibrionales</taxon>
        <taxon>Vibrionaceae</taxon>
        <taxon>Vibrio</taxon>
    </lineage>
</organism>
<keyword evidence="2" id="KW-1185">Reference proteome</keyword>
<protein>
    <recommendedName>
        <fullName evidence="3">Glycine zipper family protein</fullName>
    </recommendedName>
</protein>
<dbReference type="RefSeq" id="WP_077337103.1">
    <property type="nucleotide sequence ID" value="NZ_FULE01000046.1"/>
</dbReference>
<sequence>MNLEHSIETNDTDNSLLDVTTSDIPGRAFFFVVVDEVGIDGLLTRKIYASLDDPYLKAMNLPEDKMLKEVFPERYGLSGKDLSSSSTVAEHVMGINKSKYTSTSSLFPDGSPRFQGKPIYIDINKAKQAGAELVSTREIIEALEKYKELAPKRVKRIDQIISYVRDIDKEVLIANKVPARAIFTPESYTFVKNIGRVGKAVQLFGIVLTAYDLTVATKESIKTESMAPIGAEVIRQSGGWGAGGLGLKAGVVAGAALGIETGPGVFITGAIGGIIFGAAGYFGADWVADFIYEN</sequence>
<reference evidence="2" key="1">
    <citation type="submission" date="2017-02" db="EMBL/GenBank/DDBJ databases">
        <authorList>
            <person name="Rodrigo-Torres L."/>
            <person name="Arahal R.D."/>
            <person name="Lucena T."/>
        </authorList>
    </citation>
    <scope>NUCLEOTIDE SEQUENCE [LARGE SCALE GENOMIC DNA]</scope>
    <source>
        <strain evidence="2">CECT 7878</strain>
    </source>
</reference>
<dbReference type="EMBL" id="FULE01000046">
    <property type="protein sequence ID" value="SJN59078.1"/>
    <property type="molecule type" value="Genomic_DNA"/>
</dbReference>
<accession>A0A1R4LRH3</accession>
<evidence type="ECO:0000313" key="2">
    <source>
        <dbReference type="Proteomes" id="UP000188276"/>
    </source>
</evidence>
<gene>
    <name evidence="1" type="ORF">VR7878_03212</name>
</gene>